<dbReference type="AlphaFoldDB" id="A0A2K0U074"/>
<organism evidence="2 3">
    <name type="scientific">Gibberella nygamai</name>
    <name type="common">Bean root rot disease fungus</name>
    <name type="synonym">Fusarium nygamai</name>
    <dbReference type="NCBI Taxonomy" id="42673"/>
    <lineage>
        <taxon>Eukaryota</taxon>
        <taxon>Fungi</taxon>
        <taxon>Dikarya</taxon>
        <taxon>Ascomycota</taxon>
        <taxon>Pezizomycotina</taxon>
        <taxon>Sordariomycetes</taxon>
        <taxon>Hypocreomycetidae</taxon>
        <taxon>Hypocreales</taxon>
        <taxon>Nectriaceae</taxon>
        <taxon>Fusarium</taxon>
        <taxon>Fusarium fujikuroi species complex</taxon>
    </lineage>
</organism>
<evidence type="ECO:0000313" key="3">
    <source>
        <dbReference type="Proteomes" id="UP000236664"/>
    </source>
</evidence>
<dbReference type="EMBL" id="MTQA01000834">
    <property type="protein sequence ID" value="PNP51180.1"/>
    <property type="molecule type" value="Genomic_DNA"/>
</dbReference>
<dbReference type="Proteomes" id="UP000236664">
    <property type="component" value="Unassembled WGS sequence"/>
</dbReference>
<evidence type="ECO:0008006" key="4">
    <source>
        <dbReference type="Google" id="ProtNLM"/>
    </source>
</evidence>
<evidence type="ECO:0000313" key="2">
    <source>
        <dbReference type="EMBL" id="PNP51180.1"/>
    </source>
</evidence>
<feature type="chain" id="PRO_5014330100" description="Apple domain-containing protein" evidence="1">
    <location>
        <begin position="20"/>
        <end position="340"/>
    </location>
</feature>
<keyword evidence="1" id="KW-0732">Signal</keyword>
<gene>
    <name evidence="2" type="ORF">FNYG_15917</name>
</gene>
<feature type="signal peptide" evidence="1">
    <location>
        <begin position="1"/>
        <end position="19"/>
    </location>
</feature>
<accession>A0A2K0U074</accession>
<name>A0A2K0U074_GIBNY</name>
<reference evidence="2 3" key="1">
    <citation type="submission" date="2017-06" db="EMBL/GenBank/DDBJ databases">
        <title>Genome of Fusarium nygamai isolate CS10214.</title>
        <authorList>
            <person name="Gardiner D.M."/>
            <person name="Obanor F."/>
            <person name="Kazan K."/>
        </authorList>
    </citation>
    <scope>NUCLEOTIDE SEQUENCE [LARGE SCALE GENOMIC DNA]</scope>
    <source>
        <strain evidence="2 3">CS10214</strain>
    </source>
</reference>
<protein>
    <recommendedName>
        <fullName evidence="4">Apple domain-containing protein</fullName>
    </recommendedName>
</protein>
<dbReference type="OrthoDB" id="5105252at2759"/>
<keyword evidence="3" id="KW-1185">Reference proteome</keyword>
<sequence length="340" mass="37308">MVVLGLFLALLALVAESVAVGITVRCEQPLGPNSVRCVQTNTSTNVETITITDKIISRDTGTVRPIATTTTINTTISNMATVTAGPEVKTATSTVTSTYDNPHTQITTETQTNTNTITSTSFFNATISKKPNFTAILDTTQMESSDKRAKTQIGADVQLFLFRQTEHCTKELPLYTRVTFTIFRQETPNTTEISTETSTSTITTTVLETQYPSGLNTTVTVTVLTLETQIDQDTHHAACSSDNILQHATGNRLITSWTHQDSEITPTEVSANNPVDCCIECMKRPYCRISFFGRCPDGRPSKHPDCYLYLTLDRMKCAEGQQPLDAMYIGGKVSKEPPPR</sequence>
<proteinExistence type="predicted"/>
<evidence type="ECO:0000256" key="1">
    <source>
        <dbReference type="SAM" id="SignalP"/>
    </source>
</evidence>
<comment type="caution">
    <text evidence="2">The sequence shown here is derived from an EMBL/GenBank/DDBJ whole genome shotgun (WGS) entry which is preliminary data.</text>
</comment>